<comment type="caution">
    <text evidence="7">The sequence shown here is derived from an EMBL/GenBank/DDBJ whole genome shotgun (WGS) entry which is preliminary data.</text>
</comment>
<evidence type="ECO:0000256" key="4">
    <source>
        <dbReference type="ARBA" id="ARBA00023163"/>
    </source>
</evidence>
<dbReference type="SUPFAM" id="SSF55781">
    <property type="entry name" value="GAF domain-like"/>
    <property type="match status" value="1"/>
</dbReference>
<keyword evidence="3 5" id="KW-0346">Stress response</keyword>
<keyword evidence="4 5" id="KW-0804">Transcription</keyword>
<keyword evidence="2 5" id="KW-0805">Transcription regulation</keyword>
<proteinExistence type="inferred from homology"/>
<reference evidence="7 8" key="1">
    <citation type="submission" date="2023-04" db="EMBL/GenBank/DDBJ databases">
        <title>Antarctic isolates genomes.</title>
        <authorList>
            <person name="Dimov S.G."/>
        </authorList>
    </citation>
    <scope>NUCLEOTIDE SEQUENCE [LARGE SCALE GENOMIC DNA]</scope>
    <source>
        <strain evidence="7 8">AL19</strain>
    </source>
</reference>
<dbReference type="PANTHER" id="PTHR34824:SF1">
    <property type="entry name" value="HEAT-INDUCIBLE TRANSCRIPTION REPRESSOR HRCA"/>
    <property type="match status" value="1"/>
</dbReference>
<dbReference type="Gene3D" id="1.10.10.10">
    <property type="entry name" value="Winged helix-like DNA-binding domain superfamily/Winged helix DNA-binding domain"/>
    <property type="match status" value="1"/>
</dbReference>
<evidence type="ECO:0000259" key="6">
    <source>
        <dbReference type="Pfam" id="PF01628"/>
    </source>
</evidence>
<evidence type="ECO:0000256" key="1">
    <source>
        <dbReference type="ARBA" id="ARBA00022491"/>
    </source>
</evidence>
<evidence type="ECO:0000313" key="8">
    <source>
        <dbReference type="Proteomes" id="UP001243286"/>
    </source>
</evidence>
<gene>
    <name evidence="5 7" type="primary">hrcA</name>
    <name evidence="7" type="ORF">QK289_03280</name>
</gene>
<dbReference type="InterPro" id="IPR002571">
    <property type="entry name" value="HrcA"/>
</dbReference>
<dbReference type="SUPFAM" id="SSF46785">
    <property type="entry name" value="Winged helix' DNA-binding domain"/>
    <property type="match status" value="1"/>
</dbReference>
<dbReference type="Pfam" id="PF01628">
    <property type="entry name" value="HrcA"/>
    <property type="match status" value="1"/>
</dbReference>
<dbReference type="Proteomes" id="UP001243286">
    <property type="component" value="Unassembled WGS sequence"/>
</dbReference>
<sequence>MLTDRQLLILRAIVDDYIKTAQPVGSRTLSKRSDVTFSSATIRNEMADLEEMGLIEKPHTSAGRIPSELGYRFYVDHLIRPESISPQEAKALKSLFAHSVNENDRLIRHTADLLSELTHYTTLVLGPKEEGQRLHHLELIPLAEGRVVIVLVTETGHVEHKTLQLAEALSREAASRLMERLNQTLRGTPLSQLRVRLLEEIRRFRSEHSEQTTLLSKALDIVLMDQDNERPLIYLGGKANMFDQPEFQDVAKLRPVLELIEQQEALFDFLSPNLDNQILITIGSENNVDALKDCSVIRAHYSVDGISLGTLALIGPKRMDYNRGINSIIHLLQAFQTELRKNSLD</sequence>
<dbReference type="InterPro" id="IPR036390">
    <property type="entry name" value="WH_DNA-bd_sf"/>
</dbReference>
<accession>A0ABT6QZA3</accession>
<evidence type="ECO:0000256" key="2">
    <source>
        <dbReference type="ARBA" id="ARBA00023015"/>
    </source>
</evidence>
<keyword evidence="1 5" id="KW-0678">Repressor</keyword>
<dbReference type="RefSeq" id="WP_014969765.1">
    <property type="nucleotide sequence ID" value="NZ_JANJYY010000003.1"/>
</dbReference>
<evidence type="ECO:0000256" key="5">
    <source>
        <dbReference type="HAMAP-Rule" id="MF_00081"/>
    </source>
</evidence>
<feature type="domain" description="Heat-inducible transcription repressor HrcA C-terminal" evidence="6">
    <location>
        <begin position="104"/>
        <end position="324"/>
    </location>
</feature>
<evidence type="ECO:0000313" key="7">
    <source>
        <dbReference type="EMBL" id="MDI3234019.1"/>
    </source>
</evidence>
<organism evidence="7 8">
    <name type="scientific">Exiguobacterium antarcticum</name>
    <dbReference type="NCBI Taxonomy" id="132920"/>
    <lineage>
        <taxon>Bacteria</taxon>
        <taxon>Bacillati</taxon>
        <taxon>Bacillota</taxon>
        <taxon>Bacilli</taxon>
        <taxon>Bacillales</taxon>
        <taxon>Bacillales Family XII. Incertae Sedis</taxon>
        <taxon>Exiguobacterium</taxon>
    </lineage>
</organism>
<dbReference type="InterPro" id="IPR021153">
    <property type="entry name" value="HrcA_C"/>
</dbReference>
<dbReference type="PIRSF" id="PIRSF005485">
    <property type="entry name" value="HrcA"/>
    <property type="match status" value="1"/>
</dbReference>
<protein>
    <recommendedName>
        <fullName evidence="5">Heat-inducible transcription repressor HrcA</fullName>
    </recommendedName>
</protein>
<dbReference type="Gene3D" id="3.30.390.60">
    <property type="entry name" value="Heat-inducible transcription repressor hrca homolog, domain 3"/>
    <property type="match status" value="1"/>
</dbReference>
<dbReference type="Gene3D" id="3.30.450.40">
    <property type="match status" value="1"/>
</dbReference>
<dbReference type="InterPro" id="IPR036388">
    <property type="entry name" value="WH-like_DNA-bd_sf"/>
</dbReference>
<name>A0ABT6QZA3_9BACL</name>
<keyword evidence="8" id="KW-1185">Reference proteome</keyword>
<dbReference type="PANTHER" id="PTHR34824">
    <property type="entry name" value="HEAT-INDUCIBLE TRANSCRIPTION REPRESSOR HRCA"/>
    <property type="match status" value="1"/>
</dbReference>
<evidence type="ECO:0000256" key="3">
    <source>
        <dbReference type="ARBA" id="ARBA00023016"/>
    </source>
</evidence>
<dbReference type="NCBIfam" id="TIGR00331">
    <property type="entry name" value="hrcA"/>
    <property type="match status" value="1"/>
</dbReference>
<dbReference type="EMBL" id="JASBQV010000003">
    <property type="protein sequence ID" value="MDI3234019.1"/>
    <property type="molecule type" value="Genomic_DNA"/>
</dbReference>
<comment type="function">
    <text evidence="5">Negative regulator of class I heat shock genes (grpE-dnaK-dnaJ and groELS operons). Prevents heat-shock induction of these operons.</text>
</comment>
<dbReference type="InterPro" id="IPR029016">
    <property type="entry name" value="GAF-like_dom_sf"/>
</dbReference>
<dbReference type="InterPro" id="IPR023120">
    <property type="entry name" value="WHTH_transcript_rep_HrcA_IDD"/>
</dbReference>
<comment type="similarity">
    <text evidence="5">Belongs to the HrcA family.</text>
</comment>
<dbReference type="HAMAP" id="MF_00081">
    <property type="entry name" value="HrcA"/>
    <property type="match status" value="1"/>
</dbReference>